<keyword evidence="2" id="KW-1185">Reference proteome</keyword>
<evidence type="ECO:0000313" key="2">
    <source>
        <dbReference type="Proteomes" id="UP001374803"/>
    </source>
</evidence>
<name>A0ABZ2LBN5_9BACT</name>
<accession>A0ABZ2LBN5</accession>
<dbReference type="Proteomes" id="UP001374803">
    <property type="component" value="Chromosome"/>
</dbReference>
<organism evidence="1 2">
    <name type="scientific">Pendulispora rubella</name>
    <dbReference type="NCBI Taxonomy" id="2741070"/>
    <lineage>
        <taxon>Bacteria</taxon>
        <taxon>Pseudomonadati</taxon>
        <taxon>Myxococcota</taxon>
        <taxon>Myxococcia</taxon>
        <taxon>Myxococcales</taxon>
        <taxon>Sorangiineae</taxon>
        <taxon>Pendulisporaceae</taxon>
        <taxon>Pendulispora</taxon>
    </lineage>
</organism>
<gene>
    <name evidence="1" type="ORF">LVJ94_06965</name>
</gene>
<dbReference type="EMBL" id="CP089983">
    <property type="protein sequence ID" value="WXB06974.1"/>
    <property type="molecule type" value="Genomic_DNA"/>
</dbReference>
<evidence type="ECO:0000313" key="1">
    <source>
        <dbReference type="EMBL" id="WXB06974.1"/>
    </source>
</evidence>
<reference evidence="1" key="1">
    <citation type="submission" date="2021-12" db="EMBL/GenBank/DDBJ databases">
        <title>Discovery of the Pendulisporaceae a myxobacterial family with distinct sporulation behavior and unique specialized metabolism.</title>
        <authorList>
            <person name="Garcia R."/>
            <person name="Popoff A."/>
            <person name="Bader C.D."/>
            <person name="Loehr J."/>
            <person name="Walesch S."/>
            <person name="Walt C."/>
            <person name="Boldt J."/>
            <person name="Bunk B."/>
            <person name="Haeckl F.J.F.P.J."/>
            <person name="Gunesch A.P."/>
            <person name="Birkelbach J."/>
            <person name="Nuebel U."/>
            <person name="Pietschmann T."/>
            <person name="Bach T."/>
            <person name="Mueller R."/>
        </authorList>
    </citation>
    <scope>NUCLEOTIDE SEQUENCE</scope>
    <source>
        <strain evidence="1">MSr11367</strain>
    </source>
</reference>
<dbReference type="RefSeq" id="WP_394836634.1">
    <property type="nucleotide sequence ID" value="NZ_CP089929.1"/>
</dbReference>
<protein>
    <submittedName>
        <fullName evidence="1">Uncharacterized protein</fullName>
    </submittedName>
</protein>
<sequence>MGIRAHLRLDAYYNVQQVLGRVRHPRRPPEYVGHHACDAAYRAELEKLAKVVEHLLVEPLECAAHVQR</sequence>
<proteinExistence type="predicted"/>